<dbReference type="CDD" id="cd01949">
    <property type="entry name" value="GGDEF"/>
    <property type="match status" value="1"/>
</dbReference>
<dbReference type="CDD" id="cd06225">
    <property type="entry name" value="HAMP"/>
    <property type="match status" value="1"/>
</dbReference>
<dbReference type="NCBIfam" id="TIGR00229">
    <property type="entry name" value="sensory_box"/>
    <property type="match status" value="1"/>
</dbReference>
<feature type="domain" description="EAL" evidence="5">
    <location>
        <begin position="518"/>
        <end position="774"/>
    </location>
</feature>
<dbReference type="InterPro" id="IPR052155">
    <property type="entry name" value="Biofilm_reg_signaling"/>
</dbReference>
<dbReference type="InterPro" id="IPR000700">
    <property type="entry name" value="PAS-assoc_C"/>
</dbReference>
<dbReference type="GO" id="GO:0007165">
    <property type="term" value="P:signal transduction"/>
    <property type="evidence" value="ECO:0007669"/>
    <property type="project" value="InterPro"/>
</dbReference>
<dbReference type="CDD" id="cd01948">
    <property type="entry name" value="EAL"/>
    <property type="match status" value="1"/>
</dbReference>
<keyword evidence="1" id="KW-0175">Coiled coil</keyword>
<dbReference type="Gene3D" id="3.20.20.450">
    <property type="entry name" value="EAL domain"/>
    <property type="match status" value="1"/>
</dbReference>
<dbReference type="Pfam" id="PF08447">
    <property type="entry name" value="PAS_3"/>
    <property type="match status" value="1"/>
</dbReference>
<dbReference type="CDD" id="cd00130">
    <property type="entry name" value="PAS"/>
    <property type="match status" value="1"/>
</dbReference>
<feature type="domain" description="GGDEF" evidence="7">
    <location>
        <begin position="376"/>
        <end position="509"/>
    </location>
</feature>
<dbReference type="SUPFAM" id="SSF141868">
    <property type="entry name" value="EAL domain-like"/>
    <property type="match status" value="1"/>
</dbReference>
<dbReference type="SUPFAM" id="SSF55073">
    <property type="entry name" value="Nucleotide cyclase"/>
    <property type="match status" value="1"/>
</dbReference>
<dbReference type="Pfam" id="PF00672">
    <property type="entry name" value="HAMP"/>
    <property type="match status" value="1"/>
</dbReference>
<keyword evidence="2" id="KW-1133">Transmembrane helix</keyword>
<dbReference type="InterPro" id="IPR003660">
    <property type="entry name" value="HAMP_dom"/>
</dbReference>
<name>A0A4S4AZ32_9RHOO</name>
<dbReference type="Gene3D" id="6.10.340.10">
    <property type="match status" value="1"/>
</dbReference>
<dbReference type="SMART" id="SM00304">
    <property type="entry name" value="HAMP"/>
    <property type="match status" value="1"/>
</dbReference>
<dbReference type="OrthoDB" id="9813903at2"/>
<feature type="domain" description="HAMP" evidence="6">
    <location>
        <begin position="151"/>
        <end position="203"/>
    </location>
</feature>
<dbReference type="SMART" id="SM00267">
    <property type="entry name" value="GGDEF"/>
    <property type="match status" value="1"/>
</dbReference>
<dbReference type="SUPFAM" id="SSF158472">
    <property type="entry name" value="HAMP domain-like"/>
    <property type="match status" value="1"/>
</dbReference>
<dbReference type="PROSITE" id="PS50113">
    <property type="entry name" value="PAC"/>
    <property type="match status" value="1"/>
</dbReference>
<organism evidence="8 9">
    <name type="scientific">Pseudothauera rhizosphaerae</name>
    <dbReference type="NCBI Taxonomy" id="2565932"/>
    <lineage>
        <taxon>Bacteria</taxon>
        <taxon>Pseudomonadati</taxon>
        <taxon>Pseudomonadota</taxon>
        <taxon>Betaproteobacteria</taxon>
        <taxon>Rhodocyclales</taxon>
        <taxon>Zoogloeaceae</taxon>
        <taxon>Pseudothauera</taxon>
    </lineage>
</organism>
<evidence type="ECO:0000313" key="8">
    <source>
        <dbReference type="EMBL" id="THF65405.1"/>
    </source>
</evidence>
<dbReference type="InterPro" id="IPR043128">
    <property type="entry name" value="Rev_trsase/Diguanyl_cyclase"/>
</dbReference>
<evidence type="ECO:0000259" key="4">
    <source>
        <dbReference type="PROSITE" id="PS50113"/>
    </source>
</evidence>
<dbReference type="PROSITE" id="PS50883">
    <property type="entry name" value="EAL"/>
    <property type="match status" value="1"/>
</dbReference>
<evidence type="ECO:0000259" key="5">
    <source>
        <dbReference type="PROSITE" id="PS50883"/>
    </source>
</evidence>
<keyword evidence="9" id="KW-1185">Reference proteome</keyword>
<dbReference type="InterPro" id="IPR029787">
    <property type="entry name" value="Nucleotide_cyclase"/>
</dbReference>
<dbReference type="PROSITE" id="PS50885">
    <property type="entry name" value="HAMP"/>
    <property type="match status" value="1"/>
</dbReference>
<dbReference type="PROSITE" id="PS50887">
    <property type="entry name" value="GGDEF"/>
    <property type="match status" value="1"/>
</dbReference>
<dbReference type="PROSITE" id="PS50112">
    <property type="entry name" value="PAS"/>
    <property type="match status" value="1"/>
</dbReference>
<feature type="transmembrane region" description="Helical" evidence="2">
    <location>
        <begin position="133"/>
        <end position="153"/>
    </location>
</feature>
<feature type="domain" description="PAC" evidence="4">
    <location>
        <begin position="291"/>
        <end position="343"/>
    </location>
</feature>
<gene>
    <name evidence="8" type="ORF">E6O51_01840</name>
</gene>
<dbReference type="AlphaFoldDB" id="A0A4S4AZ32"/>
<accession>A0A4S4AZ32</accession>
<dbReference type="PANTHER" id="PTHR44757">
    <property type="entry name" value="DIGUANYLATE CYCLASE DGCP"/>
    <property type="match status" value="1"/>
</dbReference>
<dbReference type="InterPro" id="IPR035919">
    <property type="entry name" value="EAL_sf"/>
</dbReference>
<dbReference type="InterPro" id="IPR035965">
    <property type="entry name" value="PAS-like_dom_sf"/>
</dbReference>
<sequence length="781" mass="84243">MDEAASASLDTLVTQNAAMLHTMAAAYGPQEGYAALQDVLGELLADAGEGLVYVRIGRPDGALLVSAGLPTMTVLPPPHPETGGRLQGGLGDALIHVRRPLLLDRNEVGFLQFGVSVSVLAAARRAILEQGTAIAVAEVVLTFVLLSLIGYLLTRNLGRLLAGSQALAEGHLDHRLKEEGSDELARLAQRFNIMAERLQARIGELEDTAVRLHASEERYALAIRGANDGLWDWNIAAGTLYLSPRCSEIAGLSAGELKVAPAEVFAHLHPDDIGRYRDQLVEHLKGDSAQFMLEHRVRMPDDSYRWVLIRGVAQRDAAGRACRMAGSVGDVHVRRQAQQRLLHDALHDGLTGLPNRALFIEHLNSALGQQRRNDDFRFAVLTINLERFRLINDSFGHVAGDELLRSVADRIGRRLRGGDVAARIGGDQFAILLNGVGNRAEAPRFAAALREQLAQPATVAGHAVYPKARIGVALSDDYGDDAEAILRDADNALHRARRSPDEAVTIFESGMHAQTLLTLRLESGLRAALRERTLIVHYQPIVSLADRGLASFEALVRWPHADKGLLPPQDFVPLAETLDLIHELGMLVLDLGCADIVRWQAACGTSALPPVSINLSARQFLVPDLPQQLLDTVARHGLPPAAVRVEVTESALAAAAGPAPAMLAALRQAGMKVLIDDFGTGYSALSYLHTIPCDVIKLDGSFVRTLAGDARLGAIVRRSIALAHDLGMTVVAESIETAEQEALLRTMGCDFGQGYLYARPLDADAVARLLASAPHTKELIR</sequence>
<protein>
    <submittedName>
        <fullName evidence="8">EAL domain-containing protein</fullName>
    </submittedName>
</protein>
<keyword evidence="2" id="KW-0472">Membrane</keyword>
<proteinExistence type="predicted"/>
<dbReference type="InterPro" id="IPR013655">
    <property type="entry name" value="PAS_fold_3"/>
</dbReference>
<evidence type="ECO:0000313" key="9">
    <source>
        <dbReference type="Proteomes" id="UP000307956"/>
    </source>
</evidence>
<dbReference type="SMART" id="SM00091">
    <property type="entry name" value="PAS"/>
    <property type="match status" value="1"/>
</dbReference>
<evidence type="ECO:0000259" key="7">
    <source>
        <dbReference type="PROSITE" id="PS50887"/>
    </source>
</evidence>
<comment type="caution">
    <text evidence="8">The sequence shown here is derived from an EMBL/GenBank/DDBJ whole genome shotgun (WGS) entry which is preliminary data.</text>
</comment>
<dbReference type="GO" id="GO:0016020">
    <property type="term" value="C:membrane"/>
    <property type="evidence" value="ECO:0007669"/>
    <property type="project" value="InterPro"/>
</dbReference>
<dbReference type="Gene3D" id="3.30.70.270">
    <property type="match status" value="1"/>
</dbReference>
<evidence type="ECO:0000259" key="6">
    <source>
        <dbReference type="PROSITE" id="PS50885"/>
    </source>
</evidence>
<dbReference type="PANTHER" id="PTHR44757:SF2">
    <property type="entry name" value="BIOFILM ARCHITECTURE MAINTENANCE PROTEIN MBAA"/>
    <property type="match status" value="1"/>
</dbReference>
<dbReference type="EMBL" id="SSOD01000001">
    <property type="protein sequence ID" value="THF65405.1"/>
    <property type="molecule type" value="Genomic_DNA"/>
</dbReference>
<dbReference type="InterPro" id="IPR000014">
    <property type="entry name" value="PAS"/>
</dbReference>
<dbReference type="SUPFAM" id="SSF55785">
    <property type="entry name" value="PYP-like sensor domain (PAS domain)"/>
    <property type="match status" value="1"/>
</dbReference>
<dbReference type="NCBIfam" id="TIGR00254">
    <property type="entry name" value="GGDEF"/>
    <property type="match status" value="1"/>
</dbReference>
<dbReference type="InterPro" id="IPR000160">
    <property type="entry name" value="GGDEF_dom"/>
</dbReference>
<dbReference type="Proteomes" id="UP000307956">
    <property type="component" value="Unassembled WGS sequence"/>
</dbReference>
<evidence type="ECO:0000259" key="3">
    <source>
        <dbReference type="PROSITE" id="PS50112"/>
    </source>
</evidence>
<feature type="coiled-coil region" evidence="1">
    <location>
        <begin position="188"/>
        <end position="215"/>
    </location>
</feature>
<evidence type="ECO:0000256" key="2">
    <source>
        <dbReference type="SAM" id="Phobius"/>
    </source>
</evidence>
<dbReference type="InterPro" id="IPR001633">
    <property type="entry name" value="EAL_dom"/>
</dbReference>
<dbReference type="Gene3D" id="3.30.450.20">
    <property type="entry name" value="PAS domain"/>
    <property type="match status" value="1"/>
</dbReference>
<reference evidence="8 9" key="1">
    <citation type="submission" date="2019-04" db="EMBL/GenBank/DDBJ databases">
        <title>Azoarcus rhizosphaerae sp. nov. isolated from rhizosphere of Ficus religiosa.</title>
        <authorList>
            <person name="Lin S.-Y."/>
            <person name="Hameed A."/>
            <person name="Hsu Y.-H."/>
            <person name="Young C.-C."/>
        </authorList>
    </citation>
    <scope>NUCLEOTIDE SEQUENCE [LARGE SCALE GENOMIC DNA]</scope>
    <source>
        <strain evidence="8 9">CC-YHH848</strain>
    </source>
</reference>
<dbReference type="Pfam" id="PF00990">
    <property type="entry name" value="GGDEF"/>
    <property type="match status" value="1"/>
</dbReference>
<feature type="domain" description="PAS" evidence="3">
    <location>
        <begin position="215"/>
        <end position="287"/>
    </location>
</feature>
<dbReference type="Pfam" id="PF00563">
    <property type="entry name" value="EAL"/>
    <property type="match status" value="1"/>
</dbReference>
<evidence type="ECO:0000256" key="1">
    <source>
        <dbReference type="SAM" id="Coils"/>
    </source>
</evidence>
<dbReference type="SMART" id="SM00052">
    <property type="entry name" value="EAL"/>
    <property type="match status" value="1"/>
</dbReference>
<keyword evidence="2" id="KW-0812">Transmembrane</keyword>